<protein>
    <submittedName>
        <fullName evidence="8">Cytochrome c-type biogenesis protein</fullName>
    </submittedName>
</protein>
<comment type="similarity">
    <text evidence="2">Belongs to the DsbD family.</text>
</comment>
<dbReference type="Proteomes" id="UP000523863">
    <property type="component" value="Unassembled WGS sequence"/>
</dbReference>
<dbReference type="PANTHER" id="PTHR31272">
    <property type="entry name" value="CYTOCHROME C-TYPE BIOGENESIS PROTEIN HI_1454-RELATED"/>
    <property type="match status" value="1"/>
</dbReference>
<evidence type="ECO:0000256" key="2">
    <source>
        <dbReference type="ARBA" id="ARBA00006143"/>
    </source>
</evidence>
<feature type="transmembrane region" description="Helical" evidence="6">
    <location>
        <begin position="29"/>
        <end position="56"/>
    </location>
</feature>
<feature type="transmembrane region" description="Helical" evidence="6">
    <location>
        <begin position="184"/>
        <end position="206"/>
    </location>
</feature>
<evidence type="ECO:0000256" key="5">
    <source>
        <dbReference type="ARBA" id="ARBA00023136"/>
    </source>
</evidence>
<evidence type="ECO:0000256" key="6">
    <source>
        <dbReference type="SAM" id="Phobius"/>
    </source>
</evidence>
<dbReference type="PANTHER" id="PTHR31272:SF4">
    <property type="entry name" value="CYTOCHROME C-TYPE BIOGENESIS PROTEIN HI_1454-RELATED"/>
    <property type="match status" value="1"/>
</dbReference>
<comment type="caution">
    <text evidence="8">The sequence shown here is derived from an EMBL/GenBank/DDBJ whole genome shotgun (WGS) entry which is preliminary data.</text>
</comment>
<dbReference type="EMBL" id="JACHBL010000001">
    <property type="protein sequence ID" value="MBB5596934.1"/>
    <property type="molecule type" value="Genomic_DNA"/>
</dbReference>
<accession>A0A7W8Y8K3</accession>
<sequence>MLLSVPTSIVAEAANPFASTVLDGSLLLAVPIAILAGLVSFLSPCVLPLVPGYLGYVTGLTGVDLNKQARGRMTWGISLFILGFTAVFMLTGVLFAQLSIWLRFQGDWVTRILGLLVIIMGIVFMGGFRFMQRDMKVHARPAAGLWGAPILGITFGLGWAPCIGPTLAAVLALSSGANPQPEKAALLTFVYCMGLGVPFLLIALAFRRGMGALKAVRKHQVLLMRLGGGMLIVLGILMATGLWGTWVTQLQDWFANEVRLPI</sequence>
<reference evidence="8 9" key="1">
    <citation type="submission" date="2020-08" db="EMBL/GenBank/DDBJ databases">
        <title>Sequencing the genomes of 1000 actinobacteria strains.</title>
        <authorList>
            <person name="Klenk H.-P."/>
        </authorList>
    </citation>
    <scope>NUCLEOTIDE SEQUENCE [LARGE SCALE GENOMIC DNA]</scope>
    <source>
        <strain evidence="8 9">DSM 23694</strain>
    </source>
</reference>
<feature type="transmembrane region" description="Helical" evidence="6">
    <location>
        <begin position="226"/>
        <end position="246"/>
    </location>
</feature>
<comment type="subcellular location">
    <subcellularLocation>
        <location evidence="1">Membrane</location>
        <topology evidence="1">Multi-pass membrane protein</topology>
    </subcellularLocation>
</comment>
<keyword evidence="9" id="KW-1185">Reference proteome</keyword>
<gene>
    <name evidence="8" type="ORF">BKA12_000014</name>
</gene>
<feature type="transmembrane region" description="Helical" evidence="6">
    <location>
        <begin position="143"/>
        <end position="172"/>
    </location>
</feature>
<dbReference type="RefSeq" id="WP_338087378.1">
    <property type="nucleotide sequence ID" value="NZ_JACHBL010000001.1"/>
</dbReference>
<evidence type="ECO:0000313" key="8">
    <source>
        <dbReference type="EMBL" id="MBB5596934.1"/>
    </source>
</evidence>
<feature type="transmembrane region" description="Helical" evidence="6">
    <location>
        <begin position="77"/>
        <end position="102"/>
    </location>
</feature>
<keyword evidence="3 6" id="KW-0812">Transmembrane</keyword>
<dbReference type="Pfam" id="PF02683">
    <property type="entry name" value="DsbD_TM"/>
    <property type="match status" value="1"/>
</dbReference>
<name>A0A7W8Y8K3_9MICC</name>
<feature type="transmembrane region" description="Helical" evidence="6">
    <location>
        <begin position="108"/>
        <end position="131"/>
    </location>
</feature>
<dbReference type="InterPro" id="IPR003834">
    <property type="entry name" value="Cyt_c_assmbl_TM_dom"/>
</dbReference>
<evidence type="ECO:0000256" key="3">
    <source>
        <dbReference type="ARBA" id="ARBA00022692"/>
    </source>
</evidence>
<evidence type="ECO:0000313" key="9">
    <source>
        <dbReference type="Proteomes" id="UP000523863"/>
    </source>
</evidence>
<organism evidence="8 9">
    <name type="scientific">Neomicrococcus lactis</name>
    <dbReference type="NCBI Taxonomy" id="732241"/>
    <lineage>
        <taxon>Bacteria</taxon>
        <taxon>Bacillati</taxon>
        <taxon>Actinomycetota</taxon>
        <taxon>Actinomycetes</taxon>
        <taxon>Micrococcales</taxon>
        <taxon>Micrococcaceae</taxon>
        <taxon>Neomicrococcus</taxon>
    </lineage>
</organism>
<dbReference type="InterPro" id="IPR051790">
    <property type="entry name" value="Cytochrome_c-biogenesis_DsbD"/>
</dbReference>
<evidence type="ECO:0000256" key="1">
    <source>
        <dbReference type="ARBA" id="ARBA00004141"/>
    </source>
</evidence>
<dbReference type="GO" id="GO:0016020">
    <property type="term" value="C:membrane"/>
    <property type="evidence" value="ECO:0007669"/>
    <property type="project" value="UniProtKB-SubCell"/>
</dbReference>
<dbReference type="GO" id="GO:0017004">
    <property type="term" value="P:cytochrome complex assembly"/>
    <property type="evidence" value="ECO:0007669"/>
    <property type="project" value="InterPro"/>
</dbReference>
<proteinExistence type="inferred from homology"/>
<feature type="domain" description="Cytochrome C biogenesis protein transmembrane" evidence="7">
    <location>
        <begin position="27"/>
        <end position="209"/>
    </location>
</feature>
<evidence type="ECO:0000259" key="7">
    <source>
        <dbReference type="Pfam" id="PF02683"/>
    </source>
</evidence>
<dbReference type="AlphaFoldDB" id="A0A7W8Y8K3"/>
<keyword evidence="5 6" id="KW-0472">Membrane</keyword>
<evidence type="ECO:0000256" key="4">
    <source>
        <dbReference type="ARBA" id="ARBA00022989"/>
    </source>
</evidence>
<keyword evidence="4 6" id="KW-1133">Transmembrane helix</keyword>